<dbReference type="Gene3D" id="1.10.30.10">
    <property type="entry name" value="High mobility group box domain"/>
    <property type="match status" value="1"/>
</dbReference>
<dbReference type="RefSeq" id="XP_004342980.1">
    <property type="nucleotide sequence ID" value="XM_004342930.1"/>
</dbReference>
<dbReference type="AlphaFoldDB" id="A0A0D2X5H1"/>
<dbReference type="EMBL" id="KE346375">
    <property type="protein sequence ID" value="KJE97799.1"/>
    <property type="molecule type" value="Genomic_DNA"/>
</dbReference>
<dbReference type="GO" id="GO:0003677">
    <property type="term" value="F:DNA binding"/>
    <property type="evidence" value="ECO:0007669"/>
    <property type="project" value="UniProtKB-UniRule"/>
</dbReference>
<organism evidence="4 5">
    <name type="scientific">Capsaspora owczarzaki (strain ATCC 30864)</name>
    <dbReference type="NCBI Taxonomy" id="595528"/>
    <lineage>
        <taxon>Eukaryota</taxon>
        <taxon>Filasterea</taxon>
        <taxon>Capsaspora</taxon>
    </lineage>
</organism>
<evidence type="ECO:0000259" key="3">
    <source>
        <dbReference type="PROSITE" id="PS50118"/>
    </source>
</evidence>
<dbReference type="SUPFAM" id="SSF47095">
    <property type="entry name" value="HMG-box"/>
    <property type="match status" value="1"/>
</dbReference>
<evidence type="ECO:0000313" key="5">
    <source>
        <dbReference type="Proteomes" id="UP000008743"/>
    </source>
</evidence>
<feature type="domain" description="HMG box" evidence="3">
    <location>
        <begin position="98"/>
        <end position="149"/>
    </location>
</feature>
<feature type="DNA-binding region" description="HMG box" evidence="1">
    <location>
        <begin position="98"/>
        <end position="149"/>
    </location>
</feature>
<gene>
    <name evidence="4" type="ORF">CAOG_007895</name>
</gene>
<keyword evidence="1" id="KW-0539">Nucleus</keyword>
<accession>A0A0D2X5H1</accession>
<protein>
    <recommendedName>
        <fullName evidence="3">HMG box domain-containing protein</fullName>
    </recommendedName>
</protein>
<evidence type="ECO:0000256" key="1">
    <source>
        <dbReference type="PROSITE-ProRule" id="PRU00267"/>
    </source>
</evidence>
<dbReference type="GO" id="GO:0005634">
    <property type="term" value="C:nucleus"/>
    <property type="evidence" value="ECO:0007669"/>
    <property type="project" value="UniProtKB-UniRule"/>
</dbReference>
<feature type="region of interest" description="Disordered" evidence="2">
    <location>
        <begin position="79"/>
        <end position="101"/>
    </location>
</feature>
<evidence type="ECO:0000256" key="2">
    <source>
        <dbReference type="SAM" id="MobiDB-lite"/>
    </source>
</evidence>
<sequence>MNHQAFGHMGSISGPAVPGSEHLAMSANGPVLARIAANFSMSPTTEEQLRQMSLACKLTTTQPNQPSQKPLVVLRRIAAKPQSPTPVSEPTQETTTTKRRGPNGFIVFRTMNKHRYSHLPSRASSIELGKLWKQLSSDERVTFEMEAQKRELLQLNTNKPARATKVRKPRLLYNNRLTAAGRRQAQQVAESCLPRSFLAHETLHADHEMFPLDVTDASSLFPGSKACEPPILPISSSNSSTFSSTTSAALSLASDSSSTLAEPSPISDSDSSCSVVDDWRNTNLEAPLHPRPFVRLLGLSGQDDDCENISSWLSPPAESAPLPILPAPHPKNLACQLAQRATFVVSACHSPTLVCQSPVPLPPPSIAIDMSWLDWAERDLAVRSVDSNQSSPTQ</sequence>
<dbReference type="InterPro" id="IPR009071">
    <property type="entry name" value="HMG_box_dom"/>
</dbReference>
<dbReference type="Proteomes" id="UP000008743">
    <property type="component" value="Unassembled WGS sequence"/>
</dbReference>
<reference evidence="5" key="1">
    <citation type="submission" date="2011-02" db="EMBL/GenBank/DDBJ databases">
        <title>The Genome Sequence of Capsaspora owczarzaki ATCC 30864.</title>
        <authorList>
            <person name="Russ C."/>
            <person name="Cuomo C."/>
            <person name="Burger G."/>
            <person name="Gray M.W."/>
            <person name="Holland P.W.H."/>
            <person name="King N."/>
            <person name="Lang F.B.F."/>
            <person name="Roger A.J."/>
            <person name="Ruiz-Trillo I."/>
            <person name="Young S.K."/>
            <person name="Zeng Q."/>
            <person name="Gargeya S."/>
            <person name="Alvarado L."/>
            <person name="Berlin A."/>
            <person name="Chapman S.B."/>
            <person name="Chen Z."/>
            <person name="Freedman E."/>
            <person name="Gellesch M."/>
            <person name="Goldberg J."/>
            <person name="Griggs A."/>
            <person name="Gujja S."/>
            <person name="Heilman E."/>
            <person name="Heiman D."/>
            <person name="Howarth C."/>
            <person name="Mehta T."/>
            <person name="Neiman D."/>
            <person name="Pearson M."/>
            <person name="Roberts A."/>
            <person name="Saif S."/>
            <person name="Shea T."/>
            <person name="Shenoy N."/>
            <person name="Sisk P."/>
            <person name="Stolte C."/>
            <person name="Sykes S."/>
            <person name="White J."/>
            <person name="Yandava C."/>
            <person name="Haas B."/>
            <person name="Nusbaum C."/>
            <person name="Birren B."/>
        </authorList>
    </citation>
    <scope>NUCLEOTIDE SEQUENCE</scope>
    <source>
        <strain evidence="5">ATCC 30864</strain>
    </source>
</reference>
<evidence type="ECO:0000313" key="4">
    <source>
        <dbReference type="EMBL" id="KJE97799.1"/>
    </source>
</evidence>
<feature type="compositionally biased region" description="Polar residues" evidence="2">
    <location>
        <begin position="85"/>
        <end position="95"/>
    </location>
</feature>
<keyword evidence="1" id="KW-0238">DNA-binding</keyword>
<dbReference type="InParanoid" id="A0A0D2X5H1"/>
<proteinExistence type="predicted"/>
<keyword evidence="5" id="KW-1185">Reference proteome</keyword>
<name>A0A0D2X5H1_CAPO3</name>
<dbReference type="InterPro" id="IPR036910">
    <property type="entry name" value="HMG_box_dom_sf"/>
</dbReference>
<dbReference type="PROSITE" id="PS50118">
    <property type="entry name" value="HMG_BOX_2"/>
    <property type="match status" value="1"/>
</dbReference>